<feature type="transmembrane region" description="Helical" evidence="2">
    <location>
        <begin position="33"/>
        <end position="54"/>
    </location>
</feature>
<feature type="domain" description="Phosphatidic acid phosphatase type 2/haloperoxidase" evidence="3">
    <location>
        <begin position="125"/>
        <end position="248"/>
    </location>
</feature>
<dbReference type="SUPFAM" id="SSF48317">
    <property type="entry name" value="Acid phosphatase/Vanadium-dependent haloperoxidase"/>
    <property type="match status" value="1"/>
</dbReference>
<protein>
    <recommendedName>
        <fullName evidence="3">Phosphatidic acid phosphatase type 2/haloperoxidase domain-containing protein</fullName>
    </recommendedName>
</protein>
<dbReference type="InterPro" id="IPR036938">
    <property type="entry name" value="PAP2/HPO_sf"/>
</dbReference>
<comment type="caution">
    <text evidence="4">The sequence shown here is derived from an EMBL/GenBank/DDBJ whole genome shotgun (WGS) entry which is preliminary data.</text>
</comment>
<keyword evidence="2" id="KW-1133">Transmembrane helix</keyword>
<dbReference type="CDD" id="cd03392">
    <property type="entry name" value="PAP2_like_2"/>
    <property type="match status" value="1"/>
</dbReference>
<keyword evidence="2" id="KW-0472">Membrane</keyword>
<feature type="transmembrane region" description="Helical" evidence="2">
    <location>
        <begin position="233"/>
        <end position="251"/>
    </location>
</feature>
<sequence length="268" mass="31010">MRKTTDPEGIQTPTATTTAGGERRQDATRWHRLEAIIWVIALLLFIVSCFFVHVHPAPYPIDLAATITIQHLQLWPWLDAVLRFPSVLDNPLPSLVGGIFWSAGMLIMGIVFWLRKKSPLVWFQNGLFFALTVLGSAAMNVLVDILVSRPRPDPHKYPIHLETPLVPFPTYPSGHTEHDVAYYGFLLYLTFTRPVRQWRYRWWLLPLQLFAVYDILAIGYSRVLLGDHWLTDVLGGYLEGAIYLFLFIFLYRRVTSLLARWREKRIHG</sequence>
<evidence type="ECO:0000259" key="3">
    <source>
        <dbReference type="SMART" id="SM00014"/>
    </source>
</evidence>
<gene>
    <name evidence="4" type="ORF">KSF_060270</name>
</gene>
<dbReference type="RefSeq" id="WP_220206629.1">
    <property type="nucleotide sequence ID" value="NZ_BNJK01000001.1"/>
</dbReference>
<feature type="region of interest" description="Disordered" evidence="1">
    <location>
        <begin position="1"/>
        <end position="23"/>
    </location>
</feature>
<dbReference type="Gene3D" id="1.20.144.10">
    <property type="entry name" value="Phosphatidic acid phosphatase type 2/haloperoxidase"/>
    <property type="match status" value="1"/>
</dbReference>
<name>A0A8J3N2B2_9CHLR</name>
<keyword evidence="2" id="KW-0812">Transmembrane</keyword>
<dbReference type="InterPro" id="IPR000326">
    <property type="entry name" value="PAP2/HPO"/>
</dbReference>
<reference evidence="4" key="1">
    <citation type="submission" date="2020-10" db="EMBL/GenBank/DDBJ databases">
        <title>Taxonomic study of unclassified bacteria belonging to the class Ktedonobacteria.</title>
        <authorList>
            <person name="Yabe S."/>
            <person name="Wang C.M."/>
            <person name="Zheng Y."/>
            <person name="Sakai Y."/>
            <person name="Cavaletti L."/>
            <person name="Monciardini P."/>
            <person name="Donadio S."/>
        </authorList>
    </citation>
    <scope>NUCLEOTIDE SEQUENCE</scope>
    <source>
        <strain evidence="4">ID150040</strain>
    </source>
</reference>
<dbReference type="SMART" id="SM00014">
    <property type="entry name" value="acidPPc"/>
    <property type="match status" value="1"/>
</dbReference>
<keyword evidence="5" id="KW-1185">Reference proteome</keyword>
<feature type="transmembrane region" description="Helical" evidence="2">
    <location>
        <begin position="180"/>
        <end position="195"/>
    </location>
</feature>
<proteinExistence type="predicted"/>
<feature type="transmembrane region" description="Helical" evidence="2">
    <location>
        <begin position="126"/>
        <end position="147"/>
    </location>
</feature>
<dbReference type="AlphaFoldDB" id="A0A8J3N2B2"/>
<dbReference type="PANTHER" id="PTHR14969:SF13">
    <property type="entry name" value="AT30094P"/>
    <property type="match status" value="1"/>
</dbReference>
<dbReference type="Proteomes" id="UP000597444">
    <property type="component" value="Unassembled WGS sequence"/>
</dbReference>
<evidence type="ECO:0000313" key="4">
    <source>
        <dbReference type="EMBL" id="GHO95979.1"/>
    </source>
</evidence>
<dbReference type="Pfam" id="PF01569">
    <property type="entry name" value="PAP2"/>
    <property type="match status" value="1"/>
</dbReference>
<feature type="transmembrane region" description="Helical" evidence="2">
    <location>
        <begin position="92"/>
        <end position="114"/>
    </location>
</feature>
<organism evidence="4 5">
    <name type="scientific">Reticulibacter mediterranei</name>
    <dbReference type="NCBI Taxonomy" id="2778369"/>
    <lineage>
        <taxon>Bacteria</taxon>
        <taxon>Bacillati</taxon>
        <taxon>Chloroflexota</taxon>
        <taxon>Ktedonobacteria</taxon>
        <taxon>Ktedonobacterales</taxon>
        <taxon>Reticulibacteraceae</taxon>
        <taxon>Reticulibacter</taxon>
    </lineage>
</organism>
<feature type="transmembrane region" description="Helical" evidence="2">
    <location>
        <begin position="202"/>
        <end position="221"/>
    </location>
</feature>
<dbReference type="PANTHER" id="PTHR14969">
    <property type="entry name" value="SPHINGOSINE-1-PHOSPHATE PHOSPHOHYDROLASE"/>
    <property type="match status" value="1"/>
</dbReference>
<evidence type="ECO:0000256" key="1">
    <source>
        <dbReference type="SAM" id="MobiDB-lite"/>
    </source>
</evidence>
<evidence type="ECO:0000256" key="2">
    <source>
        <dbReference type="SAM" id="Phobius"/>
    </source>
</evidence>
<evidence type="ECO:0000313" key="5">
    <source>
        <dbReference type="Proteomes" id="UP000597444"/>
    </source>
</evidence>
<dbReference type="EMBL" id="BNJK01000001">
    <property type="protein sequence ID" value="GHO95979.1"/>
    <property type="molecule type" value="Genomic_DNA"/>
</dbReference>
<accession>A0A8J3N2B2</accession>